<feature type="transmembrane region" description="Helical" evidence="1">
    <location>
        <begin position="277"/>
        <end position="294"/>
    </location>
</feature>
<evidence type="ECO:0000313" key="4">
    <source>
        <dbReference type="Proteomes" id="UP000231879"/>
    </source>
</evidence>
<accession>A0ABX4NJG4</accession>
<dbReference type="PANTHER" id="PTHR23028:SF53">
    <property type="entry name" value="ACYL_TRANSF_3 DOMAIN-CONTAINING PROTEIN"/>
    <property type="match status" value="1"/>
</dbReference>
<dbReference type="RefSeq" id="WP_100762903.1">
    <property type="nucleotide sequence ID" value="NZ_NPDS01000005.1"/>
</dbReference>
<feature type="transmembrane region" description="Helical" evidence="1">
    <location>
        <begin position="347"/>
        <end position="368"/>
    </location>
</feature>
<keyword evidence="3" id="KW-0012">Acyltransferase</keyword>
<comment type="caution">
    <text evidence="3">The sequence shown here is derived from an EMBL/GenBank/DDBJ whole genome shotgun (WGS) entry which is preliminary data.</text>
</comment>
<organism evidence="3 4">
    <name type="scientific">Leptospira barantonii</name>
    <dbReference type="NCBI Taxonomy" id="2023184"/>
    <lineage>
        <taxon>Bacteria</taxon>
        <taxon>Pseudomonadati</taxon>
        <taxon>Spirochaetota</taxon>
        <taxon>Spirochaetia</taxon>
        <taxon>Leptospirales</taxon>
        <taxon>Leptospiraceae</taxon>
        <taxon>Leptospira</taxon>
    </lineage>
</organism>
<feature type="domain" description="Acyltransferase 3" evidence="2">
    <location>
        <begin position="21"/>
        <end position="365"/>
    </location>
</feature>
<dbReference type="InterPro" id="IPR002656">
    <property type="entry name" value="Acyl_transf_3_dom"/>
</dbReference>
<protein>
    <submittedName>
        <fullName evidence="3">Acyltransferase</fullName>
    </submittedName>
</protein>
<evidence type="ECO:0000313" key="3">
    <source>
        <dbReference type="EMBL" id="PJZ56966.1"/>
    </source>
</evidence>
<feature type="transmembrane region" description="Helical" evidence="1">
    <location>
        <begin position="197"/>
        <end position="215"/>
    </location>
</feature>
<dbReference type="Pfam" id="PF01757">
    <property type="entry name" value="Acyl_transf_3"/>
    <property type="match status" value="1"/>
</dbReference>
<dbReference type="EMBL" id="NPDS01000005">
    <property type="protein sequence ID" value="PJZ56966.1"/>
    <property type="molecule type" value="Genomic_DNA"/>
</dbReference>
<dbReference type="PANTHER" id="PTHR23028">
    <property type="entry name" value="ACETYLTRANSFERASE"/>
    <property type="match status" value="1"/>
</dbReference>
<keyword evidence="4" id="KW-1185">Reference proteome</keyword>
<sequence>MTRQIFSYLFSPFLKNEKEIQALNGIRAIAILLVIVYHVWLPFGVADFPQILKNTISNFNSGVDLFFVLSGFLIYSGILKYSDHPERFKKGKFFLARSLRIFPAYYVCLLILYLYFQGQFDRLSLIENPNEFQLAELKSVSEVLRSSYADFLYISNYTKQRLSLVGWSLSIEEQFYLILPFFATWFLFRLNANRRILILSVLYTVPLIFRIFYVIDDANLSVLIYSHTRMDSLVIGMILAEIKVLSSRRDSFLLFLGIAALTIGHVFPLEHWFRKTLGYNFFNIGYAILIYLSLNEQGRIARVLSSAIFRPIARLSYTMYLWNILIAGVAVSKVFSGVSQPHAGHFVLAIFTAIVYCFLFSWILYLIVEKPFLVLKERILSSEKSAVFR</sequence>
<reference evidence="3 4" key="1">
    <citation type="submission" date="2017-07" db="EMBL/GenBank/DDBJ databases">
        <title>Leptospira spp. isolated from tropical soils.</title>
        <authorList>
            <person name="Thibeaux R."/>
            <person name="Iraola G."/>
            <person name="Ferres I."/>
            <person name="Bierque E."/>
            <person name="Girault D."/>
            <person name="Soupe-Gilbert M.-E."/>
            <person name="Picardeau M."/>
            <person name="Goarant C."/>
        </authorList>
    </citation>
    <scope>NUCLEOTIDE SEQUENCE [LARGE SCALE GENOMIC DNA]</scope>
    <source>
        <strain evidence="3 4">FH4-C-A1</strain>
    </source>
</reference>
<feature type="transmembrane region" description="Helical" evidence="1">
    <location>
        <begin position="252"/>
        <end position="271"/>
    </location>
</feature>
<feature type="transmembrane region" description="Helical" evidence="1">
    <location>
        <begin position="174"/>
        <end position="190"/>
    </location>
</feature>
<keyword evidence="3" id="KW-0808">Transferase</keyword>
<feature type="transmembrane region" description="Helical" evidence="1">
    <location>
        <begin position="315"/>
        <end position="335"/>
    </location>
</feature>
<evidence type="ECO:0000256" key="1">
    <source>
        <dbReference type="SAM" id="Phobius"/>
    </source>
</evidence>
<dbReference type="Proteomes" id="UP000231879">
    <property type="component" value="Unassembled WGS sequence"/>
</dbReference>
<keyword evidence="1" id="KW-1133">Transmembrane helix</keyword>
<dbReference type="GO" id="GO:0016746">
    <property type="term" value="F:acyltransferase activity"/>
    <property type="evidence" value="ECO:0007669"/>
    <property type="project" value="UniProtKB-KW"/>
</dbReference>
<keyword evidence="1" id="KW-0812">Transmembrane</keyword>
<evidence type="ECO:0000259" key="2">
    <source>
        <dbReference type="Pfam" id="PF01757"/>
    </source>
</evidence>
<gene>
    <name evidence="3" type="ORF">CH367_12825</name>
</gene>
<feature type="transmembrane region" description="Helical" evidence="1">
    <location>
        <begin position="21"/>
        <end position="41"/>
    </location>
</feature>
<dbReference type="InterPro" id="IPR050879">
    <property type="entry name" value="Acyltransferase_3"/>
</dbReference>
<proteinExistence type="predicted"/>
<feature type="transmembrane region" description="Helical" evidence="1">
    <location>
        <begin position="61"/>
        <end position="78"/>
    </location>
</feature>
<feature type="transmembrane region" description="Helical" evidence="1">
    <location>
        <begin position="99"/>
        <end position="116"/>
    </location>
</feature>
<name>A0ABX4NJG4_9LEPT</name>
<keyword evidence="1" id="KW-0472">Membrane</keyword>